<dbReference type="PANTHER" id="PTHR42859:SF15">
    <property type="entry name" value="IRON-SULFUR CLUSTER BINDING PROTEIN"/>
    <property type="match status" value="1"/>
</dbReference>
<keyword evidence="1" id="KW-0004">4Fe-4S</keyword>
<dbReference type="GO" id="GO:0051539">
    <property type="term" value="F:4 iron, 4 sulfur cluster binding"/>
    <property type="evidence" value="ECO:0007669"/>
    <property type="project" value="UniProtKB-KW"/>
</dbReference>
<evidence type="ECO:0000313" key="7">
    <source>
        <dbReference type="Proteomes" id="UP000199394"/>
    </source>
</evidence>
<dbReference type="PANTHER" id="PTHR42859">
    <property type="entry name" value="OXIDOREDUCTASE"/>
    <property type="match status" value="1"/>
</dbReference>
<dbReference type="GO" id="GO:0046872">
    <property type="term" value="F:metal ion binding"/>
    <property type="evidence" value="ECO:0007669"/>
    <property type="project" value="UniProtKB-KW"/>
</dbReference>
<dbReference type="OrthoDB" id="9810688at2"/>
<accession>A0A1H4AWS8</accession>
<evidence type="ECO:0000256" key="2">
    <source>
        <dbReference type="ARBA" id="ARBA00022723"/>
    </source>
</evidence>
<dbReference type="Proteomes" id="UP000199394">
    <property type="component" value="Unassembled WGS sequence"/>
</dbReference>
<keyword evidence="2" id="KW-0479">Metal-binding</keyword>
<protein>
    <submittedName>
        <fullName evidence="6">Fe-S-cluster-containing hydrogenase component 2</fullName>
    </submittedName>
</protein>
<dbReference type="Gene3D" id="3.30.70.20">
    <property type="match status" value="3"/>
</dbReference>
<keyword evidence="4" id="KW-0411">Iron-sulfur</keyword>
<evidence type="ECO:0000259" key="5">
    <source>
        <dbReference type="PROSITE" id="PS51379"/>
    </source>
</evidence>
<proteinExistence type="predicted"/>
<gene>
    <name evidence="6" type="ORF">SAMN04515656_10974</name>
</gene>
<dbReference type="PROSITE" id="PS00198">
    <property type="entry name" value="4FE4S_FER_1"/>
    <property type="match status" value="1"/>
</dbReference>
<dbReference type="AlphaFoldDB" id="A0A1H4AWS8"/>
<evidence type="ECO:0000256" key="4">
    <source>
        <dbReference type="ARBA" id="ARBA00023014"/>
    </source>
</evidence>
<keyword evidence="7" id="KW-1185">Reference proteome</keyword>
<dbReference type="Pfam" id="PF00037">
    <property type="entry name" value="Fer4"/>
    <property type="match status" value="1"/>
</dbReference>
<dbReference type="SUPFAM" id="SSF54862">
    <property type="entry name" value="4Fe-4S ferredoxins"/>
    <property type="match status" value="1"/>
</dbReference>
<sequence>MKKLIMENKELCMSCLSCELACAEAFYKAPVSEYACIQINKKDDGTIKPSLCVQCGKCARACEAGAITQNKKGTYILNKKLCVGCLKCVDACPFGLIVKADNVEKPSKCIACGICVKACPVDILKVVES</sequence>
<dbReference type="EMBL" id="FNRK01000009">
    <property type="protein sequence ID" value="SEA40315.1"/>
    <property type="molecule type" value="Genomic_DNA"/>
</dbReference>
<dbReference type="InterPro" id="IPR017900">
    <property type="entry name" value="4Fe4S_Fe_S_CS"/>
</dbReference>
<evidence type="ECO:0000313" key="6">
    <source>
        <dbReference type="EMBL" id="SEA40315.1"/>
    </source>
</evidence>
<evidence type="ECO:0000256" key="1">
    <source>
        <dbReference type="ARBA" id="ARBA00022485"/>
    </source>
</evidence>
<organism evidence="6 7">
    <name type="scientific">Eubacterium aggregans</name>
    <dbReference type="NCBI Taxonomy" id="81409"/>
    <lineage>
        <taxon>Bacteria</taxon>
        <taxon>Bacillati</taxon>
        <taxon>Bacillota</taxon>
        <taxon>Clostridia</taxon>
        <taxon>Eubacteriales</taxon>
        <taxon>Eubacteriaceae</taxon>
        <taxon>Eubacterium</taxon>
    </lineage>
</organism>
<name>A0A1H4AWS8_9FIRM</name>
<feature type="domain" description="4Fe-4S ferredoxin-type" evidence="5">
    <location>
        <begin position="43"/>
        <end position="72"/>
    </location>
</feature>
<dbReference type="STRING" id="81409.SAMN04515656_10974"/>
<keyword evidence="3" id="KW-0408">Iron</keyword>
<reference evidence="6 7" key="1">
    <citation type="submission" date="2016-10" db="EMBL/GenBank/DDBJ databases">
        <authorList>
            <person name="de Groot N.N."/>
        </authorList>
    </citation>
    <scope>NUCLEOTIDE SEQUENCE [LARGE SCALE GENOMIC DNA]</scope>
    <source>
        <strain evidence="6 7">SR12</strain>
    </source>
</reference>
<dbReference type="PROSITE" id="PS51379">
    <property type="entry name" value="4FE4S_FER_2"/>
    <property type="match status" value="3"/>
</dbReference>
<dbReference type="RefSeq" id="WP_090306760.1">
    <property type="nucleotide sequence ID" value="NZ_FNRK01000009.1"/>
</dbReference>
<dbReference type="Pfam" id="PF14697">
    <property type="entry name" value="Fer4_21"/>
    <property type="match status" value="1"/>
</dbReference>
<dbReference type="InterPro" id="IPR017896">
    <property type="entry name" value="4Fe4S_Fe-S-bd"/>
</dbReference>
<feature type="domain" description="4Fe-4S ferredoxin-type" evidence="5">
    <location>
        <begin position="99"/>
        <end position="129"/>
    </location>
</feature>
<dbReference type="Pfam" id="PF12800">
    <property type="entry name" value="Fer4_4"/>
    <property type="match status" value="1"/>
</dbReference>
<evidence type="ECO:0000256" key="3">
    <source>
        <dbReference type="ARBA" id="ARBA00023004"/>
    </source>
</evidence>
<dbReference type="InterPro" id="IPR050294">
    <property type="entry name" value="RnfB_subfamily"/>
</dbReference>
<feature type="domain" description="4Fe-4S ferredoxin-type" evidence="5">
    <location>
        <begin position="73"/>
        <end position="97"/>
    </location>
</feature>